<dbReference type="CDD" id="cd07377">
    <property type="entry name" value="WHTH_GntR"/>
    <property type="match status" value="1"/>
</dbReference>
<gene>
    <name evidence="5" type="ORF">GCM10009867_28650</name>
</gene>
<dbReference type="EMBL" id="BAAARN010000003">
    <property type="protein sequence ID" value="GAA2738234.1"/>
    <property type="molecule type" value="Genomic_DNA"/>
</dbReference>
<dbReference type="Gene3D" id="1.20.120.530">
    <property type="entry name" value="GntR ligand-binding domain-like"/>
    <property type="match status" value="1"/>
</dbReference>
<dbReference type="InterPro" id="IPR000524">
    <property type="entry name" value="Tscrpt_reg_HTH_GntR"/>
</dbReference>
<evidence type="ECO:0000256" key="2">
    <source>
        <dbReference type="ARBA" id="ARBA00023125"/>
    </source>
</evidence>
<dbReference type="Proteomes" id="UP001501326">
    <property type="component" value="Unassembled WGS sequence"/>
</dbReference>
<comment type="caution">
    <text evidence="5">The sequence shown here is derived from an EMBL/GenBank/DDBJ whole genome shotgun (WGS) entry which is preliminary data.</text>
</comment>
<protein>
    <submittedName>
        <fullName evidence="5">FadR/GntR family transcriptional regulator</fullName>
    </submittedName>
</protein>
<dbReference type="Pfam" id="PF00392">
    <property type="entry name" value="GntR"/>
    <property type="match status" value="1"/>
</dbReference>
<sequence>MTEDRSHEDEVATVSTPWPRRPRRLATVVIDELVDRLVGGELPVGASLPTEPVLCETFGVSRTVVREAVKALETMRLVTAQQGQGTRIRPLADWDLFNPTVLSAVVRHDADNAILEDLVDVRRTLEARMAGQAAANATPAERAAITERMRELDASMDDAMTYLKADVAFHDAIMIASRNRLGRAMIHNLTVEAYRSLRYVGDPSPEHIRLTNQAHQEVHDAVLSGDAEKASKAMDEHIIESWQRRRRTR</sequence>
<dbReference type="InterPro" id="IPR036390">
    <property type="entry name" value="WH_DNA-bd_sf"/>
</dbReference>
<dbReference type="PANTHER" id="PTHR43537">
    <property type="entry name" value="TRANSCRIPTIONAL REGULATOR, GNTR FAMILY"/>
    <property type="match status" value="1"/>
</dbReference>
<dbReference type="Gene3D" id="1.10.10.10">
    <property type="entry name" value="Winged helix-like DNA-binding domain superfamily/Winged helix DNA-binding domain"/>
    <property type="match status" value="1"/>
</dbReference>
<dbReference type="SUPFAM" id="SSF48008">
    <property type="entry name" value="GntR ligand-binding domain-like"/>
    <property type="match status" value="1"/>
</dbReference>
<evidence type="ECO:0000313" key="6">
    <source>
        <dbReference type="Proteomes" id="UP001501326"/>
    </source>
</evidence>
<dbReference type="PROSITE" id="PS50949">
    <property type="entry name" value="HTH_GNTR"/>
    <property type="match status" value="1"/>
</dbReference>
<evidence type="ECO:0000256" key="3">
    <source>
        <dbReference type="ARBA" id="ARBA00023163"/>
    </source>
</evidence>
<reference evidence="5 6" key="1">
    <citation type="journal article" date="2019" name="Int. J. Syst. Evol. Microbiol.">
        <title>The Global Catalogue of Microorganisms (GCM) 10K type strain sequencing project: providing services to taxonomists for standard genome sequencing and annotation.</title>
        <authorList>
            <consortium name="The Broad Institute Genomics Platform"/>
            <consortium name="The Broad Institute Genome Sequencing Center for Infectious Disease"/>
            <person name="Wu L."/>
            <person name="Ma J."/>
        </authorList>
    </citation>
    <scope>NUCLEOTIDE SEQUENCE [LARGE SCALE GENOMIC DNA]</scope>
    <source>
        <strain evidence="5 6">JCM 16378</strain>
    </source>
</reference>
<proteinExistence type="predicted"/>
<dbReference type="InterPro" id="IPR008920">
    <property type="entry name" value="TF_FadR/GntR_C"/>
</dbReference>
<accession>A0ABN3UU97</accession>
<dbReference type="Pfam" id="PF07729">
    <property type="entry name" value="FCD"/>
    <property type="match status" value="1"/>
</dbReference>
<dbReference type="SUPFAM" id="SSF46785">
    <property type="entry name" value="Winged helix' DNA-binding domain"/>
    <property type="match status" value="1"/>
</dbReference>
<feature type="domain" description="HTH gntR-type" evidence="4">
    <location>
        <begin position="23"/>
        <end position="91"/>
    </location>
</feature>
<keyword evidence="2" id="KW-0238">DNA-binding</keyword>
<keyword evidence="1" id="KW-0805">Transcription regulation</keyword>
<dbReference type="SMART" id="SM00345">
    <property type="entry name" value="HTH_GNTR"/>
    <property type="match status" value="1"/>
</dbReference>
<organism evidence="5 6">
    <name type="scientific">Pedococcus aerophilus</name>
    <dbReference type="NCBI Taxonomy" id="436356"/>
    <lineage>
        <taxon>Bacteria</taxon>
        <taxon>Bacillati</taxon>
        <taxon>Actinomycetota</taxon>
        <taxon>Actinomycetes</taxon>
        <taxon>Micrococcales</taxon>
        <taxon>Intrasporangiaceae</taxon>
        <taxon>Pedococcus</taxon>
    </lineage>
</organism>
<dbReference type="RefSeq" id="WP_344194600.1">
    <property type="nucleotide sequence ID" value="NZ_BAAARN010000003.1"/>
</dbReference>
<name>A0ABN3UU97_9MICO</name>
<dbReference type="InterPro" id="IPR011711">
    <property type="entry name" value="GntR_C"/>
</dbReference>
<evidence type="ECO:0000256" key="1">
    <source>
        <dbReference type="ARBA" id="ARBA00023015"/>
    </source>
</evidence>
<dbReference type="PRINTS" id="PR00035">
    <property type="entry name" value="HTHGNTR"/>
</dbReference>
<evidence type="ECO:0000313" key="5">
    <source>
        <dbReference type="EMBL" id="GAA2738234.1"/>
    </source>
</evidence>
<dbReference type="PANTHER" id="PTHR43537:SF44">
    <property type="entry name" value="GNTR FAMILY REGULATORY PROTEIN"/>
    <property type="match status" value="1"/>
</dbReference>
<evidence type="ECO:0000259" key="4">
    <source>
        <dbReference type="PROSITE" id="PS50949"/>
    </source>
</evidence>
<keyword evidence="6" id="KW-1185">Reference proteome</keyword>
<dbReference type="SMART" id="SM00895">
    <property type="entry name" value="FCD"/>
    <property type="match status" value="1"/>
</dbReference>
<keyword evidence="3" id="KW-0804">Transcription</keyword>
<dbReference type="InterPro" id="IPR036388">
    <property type="entry name" value="WH-like_DNA-bd_sf"/>
</dbReference>